<keyword evidence="1" id="KW-0472">Membrane</keyword>
<keyword evidence="1" id="KW-1133">Transmembrane helix</keyword>
<accession>A0A7W9GLJ9</accession>
<evidence type="ECO:0000256" key="1">
    <source>
        <dbReference type="SAM" id="Phobius"/>
    </source>
</evidence>
<dbReference type="RefSeq" id="WP_184819024.1">
    <property type="nucleotide sequence ID" value="NZ_JACHMM010000001.1"/>
</dbReference>
<dbReference type="Pfam" id="PF19608">
    <property type="entry name" value="DUF6113"/>
    <property type="match status" value="1"/>
</dbReference>
<evidence type="ECO:0000313" key="2">
    <source>
        <dbReference type="EMBL" id="MBB5785926.1"/>
    </source>
</evidence>
<feature type="transmembrane region" description="Helical" evidence="1">
    <location>
        <begin position="80"/>
        <end position="99"/>
    </location>
</feature>
<evidence type="ECO:0000313" key="3">
    <source>
        <dbReference type="Proteomes" id="UP000542813"/>
    </source>
</evidence>
<keyword evidence="3" id="KW-1185">Reference proteome</keyword>
<sequence length="140" mass="14298">MTVAPGAAPSVTPAGRAEGPPWWSRVLSALAVTGLGAVAVVVAVCGAFVHRWQNPVGLILAIGGAAGVAILARACARSRFGLAVIAMLWLVPVIVLSRPRNSAVVIQGDEFGLVFLFGGTVCLAVILGMGVEARSTRRVT</sequence>
<gene>
    <name evidence="2" type="ORF">HD601_000501</name>
</gene>
<keyword evidence="1" id="KW-0812">Transmembrane</keyword>
<protein>
    <submittedName>
        <fullName evidence="2">Uncharacterized protein</fullName>
    </submittedName>
</protein>
<dbReference type="EMBL" id="JACHMM010000001">
    <property type="protein sequence ID" value="MBB5785926.1"/>
    <property type="molecule type" value="Genomic_DNA"/>
</dbReference>
<proteinExistence type="predicted"/>
<organism evidence="2 3">
    <name type="scientific">Jiangella mangrovi</name>
    <dbReference type="NCBI Taxonomy" id="1524084"/>
    <lineage>
        <taxon>Bacteria</taxon>
        <taxon>Bacillati</taxon>
        <taxon>Actinomycetota</taxon>
        <taxon>Actinomycetes</taxon>
        <taxon>Jiangellales</taxon>
        <taxon>Jiangellaceae</taxon>
        <taxon>Jiangella</taxon>
    </lineage>
</organism>
<comment type="caution">
    <text evidence="2">The sequence shown here is derived from an EMBL/GenBank/DDBJ whole genome shotgun (WGS) entry which is preliminary data.</text>
</comment>
<feature type="transmembrane region" description="Helical" evidence="1">
    <location>
        <begin position="111"/>
        <end position="131"/>
    </location>
</feature>
<dbReference type="Proteomes" id="UP000542813">
    <property type="component" value="Unassembled WGS sequence"/>
</dbReference>
<feature type="transmembrane region" description="Helical" evidence="1">
    <location>
        <begin position="55"/>
        <end position="73"/>
    </location>
</feature>
<reference evidence="2 3" key="1">
    <citation type="submission" date="2020-08" db="EMBL/GenBank/DDBJ databases">
        <title>Sequencing the genomes of 1000 actinobacteria strains.</title>
        <authorList>
            <person name="Klenk H.-P."/>
        </authorList>
    </citation>
    <scope>NUCLEOTIDE SEQUENCE [LARGE SCALE GENOMIC DNA]</scope>
    <source>
        <strain evidence="2 3">DSM 102122</strain>
    </source>
</reference>
<dbReference type="AlphaFoldDB" id="A0A7W9GLJ9"/>
<name>A0A7W9GLJ9_9ACTN</name>
<dbReference type="InterPro" id="IPR046095">
    <property type="entry name" value="DUF6113"/>
</dbReference>
<feature type="transmembrane region" description="Helical" evidence="1">
    <location>
        <begin position="26"/>
        <end position="49"/>
    </location>
</feature>